<dbReference type="InterPro" id="IPR041662">
    <property type="entry name" value="SusD-like_2"/>
</dbReference>
<accession>A0A2Z4INI2</accession>
<dbReference type="InterPro" id="IPR011990">
    <property type="entry name" value="TPR-like_helical_dom_sf"/>
</dbReference>
<evidence type="ECO:0000313" key="3">
    <source>
        <dbReference type="Proteomes" id="UP000248688"/>
    </source>
</evidence>
<feature type="signal peptide" evidence="1">
    <location>
        <begin position="1"/>
        <end position="20"/>
    </location>
</feature>
<dbReference type="SUPFAM" id="SSF48452">
    <property type="entry name" value="TPR-like"/>
    <property type="match status" value="1"/>
</dbReference>
<dbReference type="Pfam" id="PF12771">
    <property type="entry name" value="SusD-like_2"/>
    <property type="match status" value="1"/>
</dbReference>
<dbReference type="AlphaFoldDB" id="A0A2Z4INI2"/>
<reference evidence="2 3" key="1">
    <citation type="submission" date="2018-06" db="EMBL/GenBank/DDBJ databases">
        <title>Echinicola strongylocentroti sp. nov., isolated from a sea urchin Strongylocentrotus intermedius.</title>
        <authorList>
            <person name="Bae S.S."/>
        </authorList>
    </citation>
    <scope>NUCLEOTIDE SEQUENCE [LARGE SCALE GENOMIC DNA]</scope>
    <source>
        <strain evidence="2 3">MEBiC08714</strain>
    </source>
</reference>
<keyword evidence="1" id="KW-0732">Signal</keyword>
<protein>
    <submittedName>
        <fullName evidence="2">SusD/RagB family nutrient-binding outer membrane lipoprotein</fullName>
    </submittedName>
</protein>
<name>A0A2Z4INI2_9BACT</name>
<evidence type="ECO:0000256" key="1">
    <source>
        <dbReference type="SAM" id="SignalP"/>
    </source>
</evidence>
<dbReference type="RefSeq" id="WP_112785767.1">
    <property type="nucleotide sequence ID" value="NZ_CP030041.1"/>
</dbReference>
<gene>
    <name evidence="2" type="ORF">DN752_20860</name>
</gene>
<dbReference type="Gene3D" id="1.25.40.390">
    <property type="match status" value="1"/>
</dbReference>
<proteinExistence type="predicted"/>
<organism evidence="2 3">
    <name type="scientific">Echinicola strongylocentroti</name>
    <dbReference type="NCBI Taxonomy" id="1795355"/>
    <lineage>
        <taxon>Bacteria</taxon>
        <taxon>Pseudomonadati</taxon>
        <taxon>Bacteroidota</taxon>
        <taxon>Cytophagia</taxon>
        <taxon>Cytophagales</taxon>
        <taxon>Cyclobacteriaceae</taxon>
        <taxon>Echinicola</taxon>
    </lineage>
</organism>
<dbReference type="OrthoDB" id="843771at2"/>
<keyword evidence="2" id="KW-0449">Lipoprotein</keyword>
<feature type="chain" id="PRO_5016451366" evidence="1">
    <location>
        <begin position="21"/>
        <end position="533"/>
    </location>
</feature>
<dbReference type="KEGG" id="est:DN752_20860"/>
<keyword evidence="3" id="KW-1185">Reference proteome</keyword>
<dbReference type="Proteomes" id="UP000248688">
    <property type="component" value="Chromosome"/>
</dbReference>
<dbReference type="PROSITE" id="PS51257">
    <property type="entry name" value="PROKAR_LIPOPROTEIN"/>
    <property type="match status" value="1"/>
</dbReference>
<evidence type="ECO:0000313" key="2">
    <source>
        <dbReference type="EMBL" id="AWW32394.1"/>
    </source>
</evidence>
<sequence length="533" mass="60558">MKINLRYIGFSLLASLGVMSCTEADFEDNYYDPEKSVTASVEKLYTGLLYNDNLENRNTTFPRYWNLFTFQIPMLGTYSQTNGYTNGQKLYEQATAYNQDRWDYYYSAFISNYREMENHYNAIEDAEKKEQFRLFMETGKVHLYDQTSQMVDIWGDIPFSEAGGLITTGGDIVRPKYDKAEDIYTTMIDDLKSIADFLNSYEPVGFYKAAFDNADILNQGDIEKWKIYANSLRLRLAMRISYYDEAKAQAVVGEILNNPGTYPVVSNVDETVQFVARGEQLNSLLTHHGGGIKDATIGLTAPGYMVNDLMVPSEDPRLRVMFAENKNGDYVGVPNDWAGSRVTDSTQVEYFSRLDTATYSRNDKFPGIIITAAEVSLFKAEAAERWAIGGDAAEAYETGVRQSIEFLFHINELNDNADGTNFIPEVKPTAAEIEDFLSSELIAYTGATDEKLAKIGTQQWLNHGLMYAYHAWAEFRRTGYPALEFVEDPSSNQSSLPPMRLFYPETERTLNTENYNEVAAEDRVDVPIFWDVN</sequence>
<dbReference type="EMBL" id="CP030041">
    <property type="protein sequence ID" value="AWW32394.1"/>
    <property type="molecule type" value="Genomic_DNA"/>
</dbReference>